<dbReference type="EMBL" id="LGRX02006464">
    <property type="protein sequence ID" value="KAK3276620.1"/>
    <property type="molecule type" value="Genomic_DNA"/>
</dbReference>
<dbReference type="AlphaFoldDB" id="A0AAE0L9G7"/>
<accession>A0AAE0L9G7</accession>
<comment type="subcellular location">
    <subcellularLocation>
        <location evidence="1">Membrane</location>
    </subcellularLocation>
</comment>
<dbReference type="NCBIfam" id="TIGR01145">
    <property type="entry name" value="ATP_synt_delta"/>
    <property type="match status" value="1"/>
</dbReference>
<keyword evidence="4" id="KW-0375">Hydrogen ion transport</keyword>
<dbReference type="Pfam" id="PF00213">
    <property type="entry name" value="OSCP"/>
    <property type="match status" value="1"/>
</dbReference>
<dbReference type="InterPro" id="IPR020781">
    <property type="entry name" value="ATPase_OSCP/d_CS"/>
</dbReference>
<keyword evidence="5" id="KW-0406">Ion transport</keyword>
<dbReference type="HAMAP" id="MF_01416">
    <property type="entry name" value="ATP_synth_delta_bact"/>
    <property type="match status" value="1"/>
</dbReference>
<keyword evidence="9" id="KW-1185">Reference proteome</keyword>
<dbReference type="InterPro" id="IPR026015">
    <property type="entry name" value="ATP_synth_OSCP/delta_N_sf"/>
</dbReference>
<evidence type="ECO:0000256" key="1">
    <source>
        <dbReference type="ARBA" id="ARBA00004370"/>
    </source>
</evidence>
<keyword evidence="7" id="KW-0066">ATP synthesis</keyword>
<dbReference type="SUPFAM" id="SSF47928">
    <property type="entry name" value="N-terminal domain of the delta subunit of the F1F0-ATP synthase"/>
    <property type="match status" value="1"/>
</dbReference>
<dbReference type="GO" id="GO:0016020">
    <property type="term" value="C:membrane"/>
    <property type="evidence" value="ECO:0007669"/>
    <property type="project" value="UniProtKB-SubCell"/>
</dbReference>
<comment type="similarity">
    <text evidence="2">Belongs to the ATPase delta chain family.</text>
</comment>
<dbReference type="Proteomes" id="UP001190700">
    <property type="component" value="Unassembled WGS sequence"/>
</dbReference>
<evidence type="ECO:0000313" key="8">
    <source>
        <dbReference type="EMBL" id="KAK3276620.1"/>
    </source>
</evidence>
<dbReference type="InterPro" id="IPR000711">
    <property type="entry name" value="ATPase_OSCP/dsu"/>
</dbReference>
<keyword evidence="3" id="KW-0813">Transport</keyword>
<evidence type="ECO:0000256" key="7">
    <source>
        <dbReference type="ARBA" id="ARBA00023310"/>
    </source>
</evidence>
<dbReference type="PANTHER" id="PTHR11910">
    <property type="entry name" value="ATP SYNTHASE DELTA CHAIN"/>
    <property type="match status" value="1"/>
</dbReference>
<evidence type="ECO:0000313" key="9">
    <source>
        <dbReference type="Proteomes" id="UP001190700"/>
    </source>
</evidence>
<dbReference type="Gene3D" id="1.10.520.20">
    <property type="entry name" value="N-terminal domain of the delta subunit of the F1F0-ATP synthase"/>
    <property type="match status" value="1"/>
</dbReference>
<proteinExistence type="inferred from homology"/>
<evidence type="ECO:0000256" key="3">
    <source>
        <dbReference type="ARBA" id="ARBA00022448"/>
    </source>
</evidence>
<evidence type="ECO:0000256" key="6">
    <source>
        <dbReference type="ARBA" id="ARBA00023136"/>
    </source>
</evidence>
<sequence length="242" mass="25823">MASMMRTATTTRASVSRTEAPKNVGFSASMRAPVNAAFKGSCVALRTQTNGSRVVMKAGGDIASGYANALVELAQSANALEAIHTDLDALDSVMSEEVIDFLCNPLMTAERKKEVLKKVCTDGSFSAYTGNFLNVLVDKKRIGLIKEVVSEFDDAYCELTDTQVATVTSAVKLENEQQFLIAKKMQEMTGAKNIKLKPQVDPSLIGGFVVQYGPGGSQLVDLSVKGQIDDIAADLMPEATLA</sequence>
<dbReference type="GO" id="GO:0046933">
    <property type="term" value="F:proton-transporting ATP synthase activity, rotational mechanism"/>
    <property type="evidence" value="ECO:0007669"/>
    <property type="project" value="InterPro"/>
</dbReference>
<protein>
    <submittedName>
        <fullName evidence="8">Uncharacterized protein</fullName>
    </submittedName>
</protein>
<name>A0AAE0L9G7_9CHLO</name>
<keyword evidence="6" id="KW-0472">Membrane</keyword>
<comment type="caution">
    <text evidence="8">The sequence shown here is derived from an EMBL/GenBank/DDBJ whole genome shotgun (WGS) entry which is preliminary data.</text>
</comment>
<dbReference type="PROSITE" id="PS00389">
    <property type="entry name" value="ATPASE_DELTA"/>
    <property type="match status" value="1"/>
</dbReference>
<evidence type="ECO:0000256" key="5">
    <source>
        <dbReference type="ARBA" id="ARBA00023065"/>
    </source>
</evidence>
<organism evidence="8 9">
    <name type="scientific">Cymbomonas tetramitiformis</name>
    <dbReference type="NCBI Taxonomy" id="36881"/>
    <lineage>
        <taxon>Eukaryota</taxon>
        <taxon>Viridiplantae</taxon>
        <taxon>Chlorophyta</taxon>
        <taxon>Pyramimonadophyceae</taxon>
        <taxon>Pyramimonadales</taxon>
        <taxon>Pyramimonadaceae</taxon>
        <taxon>Cymbomonas</taxon>
    </lineage>
</organism>
<gene>
    <name evidence="8" type="ORF">CYMTET_15320</name>
</gene>
<reference evidence="8 9" key="1">
    <citation type="journal article" date="2015" name="Genome Biol. Evol.">
        <title>Comparative Genomics of a Bacterivorous Green Alga Reveals Evolutionary Causalities and Consequences of Phago-Mixotrophic Mode of Nutrition.</title>
        <authorList>
            <person name="Burns J.A."/>
            <person name="Paasch A."/>
            <person name="Narechania A."/>
            <person name="Kim E."/>
        </authorList>
    </citation>
    <scope>NUCLEOTIDE SEQUENCE [LARGE SCALE GENOMIC DNA]</scope>
    <source>
        <strain evidence="8 9">PLY_AMNH</strain>
    </source>
</reference>
<dbReference type="PRINTS" id="PR00125">
    <property type="entry name" value="ATPASEDELTA"/>
</dbReference>
<evidence type="ECO:0000256" key="2">
    <source>
        <dbReference type="ARBA" id="ARBA00007046"/>
    </source>
</evidence>
<evidence type="ECO:0000256" key="4">
    <source>
        <dbReference type="ARBA" id="ARBA00022781"/>
    </source>
</evidence>